<sequence>MSDDNITSLSSSENESEIQKVYVTIPAHGSSSLQADQIEQKIWNIVQGVPGLNVGYGSIRLVVYISKGNKDEALKSVLGVAKGIVQSAAIVGSVFIAPVITPLAAGALTGIVTESIQGAAHVVIFIIEHSSDLRKKLPELQEKVIYEEVKENPAVSAVYSAIRAPVYAMKGDISEVQSSGLGTLSGSTITAINYGLNVMPGLDEEGKSFIQKISQSIIQLLSRKILEDVSKKRMSLDDGINLIKKVEEKCDTLEIVTLQNENTSDKGDNVGLVAQESLEILTRPTLDDSVSNTLNSTSSEKKFKVKATLKQLLKILKGEIKCTSGEASSSSSHNTNPKENQVHLYQTASEEKLHEQHAD</sequence>
<feature type="region of interest" description="Disordered" evidence="1">
    <location>
        <begin position="324"/>
        <end position="359"/>
    </location>
</feature>
<dbReference type="EMBL" id="LNIX01000003">
    <property type="protein sequence ID" value="OXA58787.1"/>
    <property type="molecule type" value="Genomic_DNA"/>
</dbReference>
<name>A0A226ENS9_FOLCA</name>
<dbReference type="OrthoDB" id="8954335at2759"/>
<accession>A0A226ENS9</accession>
<comment type="caution">
    <text evidence="2">The sequence shown here is derived from an EMBL/GenBank/DDBJ whole genome shotgun (WGS) entry which is preliminary data.</text>
</comment>
<feature type="compositionally biased region" description="Polar residues" evidence="1">
    <location>
        <begin position="325"/>
        <end position="348"/>
    </location>
</feature>
<keyword evidence="3" id="KW-1185">Reference proteome</keyword>
<dbReference type="AlphaFoldDB" id="A0A226ENS9"/>
<gene>
    <name evidence="2" type="ORF">Fcan01_07411</name>
</gene>
<evidence type="ECO:0000256" key="1">
    <source>
        <dbReference type="SAM" id="MobiDB-lite"/>
    </source>
</evidence>
<evidence type="ECO:0000313" key="2">
    <source>
        <dbReference type="EMBL" id="OXA58787.1"/>
    </source>
</evidence>
<reference evidence="2 3" key="1">
    <citation type="submission" date="2015-12" db="EMBL/GenBank/DDBJ databases">
        <title>The genome of Folsomia candida.</title>
        <authorList>
            <person name="Faddeeva A."/>
            <person name="Derks M.F."/>
            <person name="Anvar Y."/>
            <person name="Smit S."/>
            <person name="Van Straalen N."/>
            <person name="Roelofs D."/>
        </authorList>
    </citation>
    <scope>NUCLEOTIDE SEQUENCE [LARGE SCALE GENOMIC DNA]</scope>
    <source>
        <strain evidence="2 3">VU population</strain>
        <tissue evidence="2">Whole body</tissue>
    </source>
</reference>
<feature type="compositionally biased region" description="Basic and acidic residues" evidence="1">
    <location>
        <begin position="349"/>
        <end position="359"/>
    </location>
</feature>
<protein>
    <submittedName>
        <fullName evidence="2">Uncharacterized protein</fullName>
    </submittedName>
</protein>
<proteinExistence type="predicted"/>
<organism evidence="2 3">
    <name type="scientific">Folsomia candida</name>
    <name type="common">Springtail</name>
    <dbReference type="NCBI Taxonomy" id="158441"/>
    <lineage>
        <taxon>Eukaryota</taxon>
        <taxon>Metazoa</taxon>
        <taxon>Ecdysozoa</taxon>
        <taxon>Arthropoda</taxon>
        <taxon>Hexapoda</taxon>
        <taxon>Collembola</taxon>
        <taxon>Entomobryomorpha</taxon>
        <taxon>Isotomoidea</taxon>
        <taxon>Isotomidae</taxon>
        <taxon>Proisotominae</taxon>
        <taxon>Folsomia</taxon>
    </lineage>
</organism>
<dbReference type="Proteomes" id="UP000198287">
    <property type="component" value="Unassembled WGS sequence"/>
</dbReference>
<evidence type="ECO:0000313" key="3">
    <source>
        <dbReference type="Proteomes" id="UP000198287"/>
    </source>
</evidence>